<name>A0ABR0E3H7_ZASCE</name>
<protein>
    <recommendedName>
        <fullName evidence="2">J domain-containing protein</fullName>
    </recommendedName>
</protein>
<dbReference type="PROSITE" id="PS00636">
    <property type="entry name" value="DNAJ_1"/>
    <property type="match status" value="1"/>
</dbReference>
<accession>A0ABR0E3H7</accession>
<evidence type="ECO:0000259" key="2">
    <source>
        <dbReference type="PROSITE" id="PS50076"/>
    </source>
</evidence>
<keyword evidence="4" id="KW-1185">Reference proteome</keyword>
<organism evidence="3 4">
    <name type="scientific">Zasmidium cellare</name>
    <name type="common">Wine cellar mold</name>
    <name type="synonym">Racodium cellare</name>
    <dbReference type="NCBI Taxonomy" id="395010"/>
    <lineage>
        <taxon>Eukaryota</taxon>
        <taxon>Fungi</taxon>
        <taxon>Dikarya</taxon>
        <taxon>Ascomycota</taxon>
        <taxon>Pezizomycotina</taxon>
        <taxon>Dothideomycetes</taxon>
        <taxon>Dothideomycetidae</taxon>
        <taxon>Mycosphaerellales</taxon>
        <taxon>Mycosphaerellaceae</taxon>
        <taxon>Zasmidium</taxon>
    </lineage>
</organism>
<feature type="compositionally biased region" description="Polar residues" evidence="1">
    <location>
        <begin position="77"/>
        <end position="97"/>
    </location>
</feature>
<feature type="region of interest" description="Disordered" evidence="1">
    <location>
        <begin position="203"/>
        <end position="237"/>
    </location>
</feature>
<dbReference type="Gene3D" id="1.10.287.110">
    <property type="entry name" value="DnaJ domain"/>
    <property type="match status" value="1"/>
</dbReference>
<evidence type="ECO:0000256" key="1">
    <source>
        <dbReference type="SAM" id="MobiDB-lite"/>
    </source>
</evidence>
<proteinExistence type="predicted"/>
<dbReference type="PRINTS" id="PR00625">
    <property type="entry name" value="JDOMAIN"/>
</dbReference>
<sequence length="300" mass="34240">MAASQSSKNLYAVLGLTSTATKDEIRERYRTLALERHPDKNGGTAESTAAFQELNDAYETLIDPQRRQRYDEIQSGFQRQGSTWTHHAAGSYSNTARSENDETGGNTEDEEVKELLVMELSAALARQVAEDTRLEARIKFLEAEIERLRQPDDSKTPYQRAVEIRAAEVEIACLNSKRLTIENTIEAMEEVIMTHIMELHRMRQRNQARSAQERAEEQLRRGQERRAEEARARQAEEARRRANAASCRHKAEWHRVQGQHQCTECGAVQKRFAFKCLGCKKVACMECRRVLTGEGTGKSR</sequence>
<dbReference type="CDD" id="cd06257">
    <property type="entry name" value="DnaJ"/>
    <property type="match status" value="1"/>
</dbReference>
<feature type="region of interest" description="Disordered" evidence="1">
    <location>
        <begin position="77"/>
        <end position="107"/>
    </location>
</feature>
<dbReference type="InterPro" id="IPR036869">
    <property type="entry name" value="J_dom_sf"/>
</dbReference>
<dbReference type="InterPro" id="IPR018253">
    <property type="entry name" value="DnaJ_domain_CS"/>
</dbReference>
<evidence type="ECO:0000313" key="3">
    <source>
        <dbReference type="EMBL" id="KAK4495978.1"/>
    </source>
</evidence>
<feature type="compositionally biased region" description="Basic and acidic residues" evidence="1">
    <location>
        <begin position="211"/>
        <end position="237"/>
    </location>
</feature>
<dbReference type="SMART" id="SM00271">
    <property type="entry name" value="DnaJ"/>
    <property type="match status" value="1"/>
</dbReference>
<dbReference type="Pfam" id="PF00226">
    <property type="entry name" value="DnaJ"/>
    <property type="match status" value="1"/>
</dbReference>
<dbReference type="InterPro" id="IPR050817">
    <property type="entry name" value="DjlA_DnaK_co-chaperone"/>
</dbReference>
<gene>
    <name evidence="3" type="ORF">PRZ48_013246</name>
</gene>
<evidence type="ECO:0000313" key="4">
    <source>
        <dbReference type="Proteomes" id="UP001305779"/>
    </source>
</evidence>
<dbReference type="Proteomes" id="UP001305779">
    <property type="component" value="Unassembled WGS sequence"/>
</dbReference>
<feature type="domain" description="J" evidence="2">
    <location>
        <begin position="9"/>
        <end position="74"/>
    </location>
</feature>
<dbReference type="PROSITE" id="PS50076">
    <property type="entry name" value="DNAJ_2"/>
    <property type="match status" value="1"/>
</dbReference>
<reference evidence="3 4" key="1">
    <citation type="journal article" date="2023" name="G3 (Bethesda)">
        <title>A chromosome-level genome assembly of Zasmidium syzygii isolated from banana leaves.</title>
        <authorList>
            <person name="van Westerhoven A.C."/>
            <person name="Mehrabi R."/>
            <person name="Talebi R."/>
            <person name="Steentjes M.B.F."/>
            <person name="Corcolon B."/>
            <person name="Chong P.A."/>
            <person name="Kema G.H.J."/>
            <person name="Seidl M.F."/>
        </authorList>
    </citation>
    <scope>NUCLEOTIDE SEQUENCE [LARGE SCALE GENOMIC DNA]</scope>
    <source>
        <strain evidence="3 4">P124</strain>
    </source>
</reference>
<dbReference type="EMBL" id="JAXOVC010000011">
    <property type="protein sequence ID" value="KAK4495978.1"/>
    <property type="molecule type" value="Genomic_DNA"/>
</dbReference>
<comment type="caution">
    <text evidence="3">The sequence shown here is derived from an EMBL/GenBank/DDBJ whole genome shotgun (WGS) entry which is preliminary data.</text>
</comment>
<dbReference type="SUPFAM" id="SSF46565">
    <property type="entry name" value="Chaperone J-domain"/>
    <property type="match status" value="1"/>
</dbReference>
<dbReference type="PANTHER" id="PTHR24074">
    <property type="entry name" value="CO-CHAPERONE PROTEIN DJLA"/>
    <property type="match status" value="1"/>
</dbReference>
<dbReference type="InterPro" id="IPR001623">
    <property type="entry name" value="DnaJ_domain"/>
</dbReference>